<sequence length="243" mass="26190">MTIASSAHAAEHNANLLLAALPPNELARMLPLLDQVTVEVGAVLCEAGDPVRFIYFPHDCLVSMMGVAEGRMTLEVGLVGREGMMGAAVALGHDAVQVRAVVQRAGSASRMDSDKFRAEFARNPSLQRVLYRYTDTLLAQAIQIAVCSRYHVLEARLARSLLVTRDRLQSDRFRLTHEFLAHALGVRRVGVTKAASALQQQGLINYSRGNIEILDAQGLAAAACTCYEIVKEAGAGALASAFM</sequence>
<dbReference type="InterPro" id="IPR014710">
    <property type="entry name" value="RmlC-like_jellyroll"/>
</dbReference>
<accession>A0A4Y9T6C5</accession>
<dbReference type="InterPro" id="IPR050397">
    <property type="entry name" value="Env_Response_Regulators"/>
</dbReference>
<keyword evidence="2" id="KW-0238">DNA-binding</keyword>
<dbReference type="GO" id="GO:0003700">
    <property type="term" value="F:DNA-binding transcription factor activity"/>
    <property type="evidence" value="ECO:0007669"/>
    <property type="project" value="TreeGrafter"/>
</dbReference>
<dbReference type="PROSITE" id="PS51063">
    <property type="entry name" value="HTH_CRP_2"/>
    <property type="match status" value="1"/>
</dbReference>
<organism evidence="6 7">
    <name type="scientific">Massilia horti</name>
    <dbReference type="NCBI Taxonomy" id="2562153"/>
    <lineage>
        <taxon>Bacteria</taxon>
        <taxon>Pseudomonadati</taxon>
        <taxon>Pseudomonadota</taxon>
        <taxon>Betaproteobacteria</taxon>
        <taxon>Burkholderiales</taxon>
        <taxon>Oxalobacteraceae</taxon>
        <taxon>Telluria group</taxon>
        <taxon>Massilia</taxon>
    </lineage>
</organism>
<comment type="caution">
    <text evidence="6">The sequence shown here is derived from an EMBL/GenBank/DDBJ whole genome shotgun (WGS) entry which is preliminary data.</text>
</comment>
<evidence type="ECO:0000256" key="3">
    <source>
        <dbReference type="ARBA" id="ARBA00023163"/>
    </source>
</evidence>
<dbReference type="InterPro" id="IPR000595">
    <property type="entry name" value="cNMP-bd_dom"/>
</dbReference>
<dbReference type="SUPFAM" id="SSF51206">
    <property type="entry name" value="cAMP-binding domain-like"/>
    <property type="match status" value="1"/>
</dbReference>
<dbReference type="InterPro" id="IPR036390">
    <property type="entry name" value="WH_DNA-bd_sf"/>
</dbReference>
<feature type="domain" description="HTH crp-type" evidence="5">
    <location>
        <begin position="151"/>
        <end position="217"/>
    </location>
</feature>
<proteinExistence type="predicted"/>
<keyword evidence="7" id="KW-1185">Reference proteome</keyword>
<dbReference type="OrthoDB" id="8969464at2"/>
<dbReference type="EMBL" id="SPUM01000003">
    <property type="protein sequence ID" value="TFW36055.1"/>
    <property type="molecule type" value="Genomic_DNA"/>
</dbReference>
<evidence type="ECO:0000259" key="4">
    <source>
        <dbReference type="PROSITE" id="PS50042"/>
    </source>
</evidence>
<dbReference type="Proteomes" id="UP000297258">
    <property type="component" value="Unassembled WGS sequence"/>
</dbReference>
<dbReference type="GO" id="GO:0003677">
    <property type="term" value="F:DNA binding"/>
    <property type="evidence" value="ECO:0007669"/>
    <property type="project" value="UniProtKB-KW"/>
</dbReference>
<evidence type="ECO:0000256" key="1">
    <source>
        <dbReference type="ARBA" id="ARBA00023015"/>
    </source>
</evidence>
<protein>
    <submittedName>
        <fullName evidence="6">Crp/Fnr family transcriptional regulator</fullName>
    </submittedName>
</protein>
<dbReference type="Pfam" id="PF13545">
    <property type="entry name" value="HTH_Crp_2"/>
    <property type="match status" value="1"/>
</dbReference>
<reference evidence="6 7" key="1">
    <citation type="submission" date="2019-03" db="EMBL/GenBank/DDBJ databases">
        <title>Draft genome of Massilia hortus sp. nov., a novel bacterial species of the Oxalobacteraceae family.</title>
        <authorList>
            <person name="Peta V."/>
            <person name="Raths R."/>
            <person name="Bucking H."/>
        </authorList>
    </citation>
    <scope>NUCLEOTIDE SEQUENCE [LARGE SCALE GENOMIC DNA]</scope>
    <source>
        <strain evidence="6 7">ONC3</strain>
    </source>
</reference>
<dbReference type="SUPFAM" id="SSF46785">
    <property type="entry name" value="Winged helix' DNA-binding domain"/>
    <property type="match status" value="1"/>
</dbReference>
<dbReference type="Gene3D" id="1.10.10.10">
    <property type="entry name" value="Winged helix-like DNA-binding domain superfamily/Winged helix DNA-binding domain"/>
    <property type="match status" value="1"/>
</dbReference>
<evidence type="ECO:0000313" key="6">
    <source>
        <dbReference type="EMBL" id="TFW36055.1"/>
    </source>
</evidence>
<dbReference type="CDD" id="cd00038">
    <property type="entry name" value="CAP_ED"/>
    <property type="match status" value="1"/>
</dbReference>
<evidence type="ECO:0000259" key="5">
    <source>
        <dbReference type="PROSITE" id="PS51063"/>
    </source>
</evidence>
<name>A0A4Y9T6C5_9BURK</name>
<dbReference type="RefSeq" id="WP_135187820.1">
    <property type="nucleotide sequence ID" value="NZ_SPUM01000003.1"/>
</dbReference>
<dbReference type="PROSITE" id="PS50042">
    <property type="entry name" value="CNMP_BINDING_3"/>
    <property type="match status" value="1"/>
</dbReference>
<evidence type="ECO:0000313" key="7">
    <source>
        <dbReference type="Proteomes" id="UP000297258"/>
    </source>
</evidence>
<dbReference type="GO" id="GO:0005829">
    <property type="term" value="C:cytosol"/>
    <property type="evidence" value="ECO:0007669"/>
    <property type="project" value="TreeGrafter"/>
</dbReference>
<feature type="domain" description="Cyclic nucleotide-binding" evidence="4">
    <location>
        <begin position="17"/>
        <end position="131"/>
    </location>
</feature>
<keyword evidence="3" id="KW-0804">Transcription</keyword>
<evidence type="ECO:0000256" key="2">
    <source>
        <dbReference type="ARBA" id="ARBA00023125"/>
    </source>
</evidence>
<dbReference type="InterPro" id="IPR036388">
    <property type="entry name" value="WH-like_DNA-bd_sf"/>
</dbReference>
<dbReference type="InterPro" id="IPR018490">
    <property type="entry name" value="cNMP-bd_dom_sf"/>
</dbReference>
<dbReference type="PANTHER" id="PTHR24567:SF74">
    <property type="entry name" value="HTH-TYPE TRANSCRIPTIONAL REGULATOR ARCR"/>
    <property type="match status" value="1"/>
</dbReference>
<dbReference type="Gene3D" id="2.60.120.10">
    <property type="entry name" value="Jelly Rolls"/>
    <property type="match status" value="1"/>
</dbReference>
<dbReference type="AlphaFoldDB" id="A0A4Y9T6C5"/>
<gene>
    <name evidence="6" type="ORF">E4O92_00680</name>
</gene>
<dbReference type="PANTHER" id="PTHR24567">
    <property type="entry name" value="CRP FAMILY TRANSCRIPTIONAL REGULATORY PROTEIN"/>
    <property type="match status" value="1"/>
</dbReference>
<dbReference type="InterPro" id="IPR012318">
    <property type="entry name" value="HTH_CRP"/>
</dbReference>
<keyword evidence="1" id="KW-0805">Transcription regulation</keyword>